<dbReference type="RefSeq" id="WP_111729318.1">
    <property type="nucleotide sequence ID" value="NZ_QHKO01000003.1"/>
</dbReference>
<gene>
    <name evidence="4" type="primary">truD</name>
    <name evidence="6" type="ORF">DL240_07815</name>
</gene>
<dbReference type="EMBL" id="QHKO01000003">
    <property type="protein sequence ID" value="RAL22790.1"/>
    <property type="molecule type" value="Genomic_DNA"/>
</dbReference>
<organism evidence="6 7">
    <name type="scientific">Lujinxingia litoralis</name>
    <dbReference type="NCBI Taxonomy" id="2211119"/>
    <lineage>
        <taxon>Bacteria</taxon>
        <taxon>Deltaproteobacteria</taxon>
        <taxon>Bradymonadales</taxon>
        <taxon>Lujinxingiaceae</taxon>
        <taxon>Lujinxingia</taxon>
    </lineage>
</organism>
<evidence type="ECO:0000313" key="6">
    <source>
        <dbReference type="EMBL" id="RAL22790.1"/>
    </source>
</evidence>
<dbReference type="InterPro" id="IPR001656">
    <property type="entry name" value="PsdUridine_synth_TruD"/>
</dbReference>
<reference evidence="6 7" key="1">
    <citation type="submission" date="2018-05" db="EMBL/GenBank/DDBJ databases">
        <title>Lujinxingia marina gen. nov. sp. nov., a new facultative anaerobic member of the class Deltaproteobacteria, and proposal of Lujinxingaceae fam. nov.</title>
        <authorList>
            <person name="Li C.-M."/>
        </authorList>
    </citation>
    <scope>NUCLEOTIDE SEQUENCE [LARGE SCALE GENOMIC DNA]</scope>
    <source>
        <strain evidence="6 7">B210</strain>
    </source>
</reference>
<protein>
    <recommendedName>
        <fullName evidence="4">tRNA pseudouridine synthase D</fullName>
        <ecNumber evidence="4">5.4.99.27</ecNumber>
    </recommendedName>
    <alternativeName>
        <fullName evidence="4">tRNA pseudouridine(13) synthase</fullName>
    </alternativeName>
    <alternativeName>
        <fullName evidence="4">tRNA pseudouridylate synthase D</fullName>
    </alternativeName>
    <alternativeName>
        <fullName evidence="4">tRNA-uridine isomerase D</fullName>
    </alternativeName>
</protein>
<comment type="catalytic activity">
    <reaction evidence="4">
        <text>uridine(13) in tRNA = pseudouridine(13) in tRNA</text>
        <dbReference type="Rhea" id="RHEA:42540"/>
        <dbReference type="Rhea" id="RHEA-COMP:10105"/>
        <dbReference type="Rhea" id="RHEA-COMP:10106"/>
        <dbReference type="ChEBI" id="CHEBI:65314"/>
        <dbReference type="ChEBI" id="CHEBI:65315"/>
        <dbReference type="EC" id="5.4.99.27"/>
    </reaction>
</comment>
<dbReference type="GO" id="GO:0031119">
    <property type="term" value="P:tRNA pseudouridine synthesis"/>
    <property type="evidence" value="ECO:0007669"/>
    <property type="project" value="UniProtKB-UniRule"/>
</dbReference>
<dbReference type="SUPFAM" id="SSF55120">
    <property type="entry name" value="Pseudouridine synthase"/>
    <property type="match status" value="1"/>
</dbReference>
<feature type="active site" description="Nucleophile" evidence="4">
    <location>
        <position position="89"/>
    </location>
</feature>
<dbReference type="GO" id="GO:0003723">
    <property type="term" value="F:RNA binding"/>
    <property type="evidence" value="ECO:0007669"/>
    <property type="project" value="InterPro"/>
</dbReference>
<dbReference type="OrthoDB" id="1550679at2"/>
<evidence type="ECO:0000313" key="7">
    <source>
        <dbReference type="Proteomes" id="UP000249169"/>
    </source>
</evidence>
<feature type="domain" description="TRUD" evidence="5">
    <location>
        <begin position="176"/>
        <end position="326"/>
    </location>
</feature>
<comment type="caution">
    <text evidence="6">The sequence shown here is derived from an EMBL/GenBank/DDBJ whole genome shotgun (WGS) entry which is preliminary data.</text>
</comment>
<comment type="function">
    <text evidence="4">Responsible for synthesis of pseudouridine from uracil-13 in transfer RNAs.</text>
</comment>
<evidence type="ECO:0000259" key="5">
    <source>
        <dbReference type="PROSITE" id="PS50984"/>
    </source>
</evidence>
<dbReference type="PROSITE" id="PS01268">
    <property type="entry name" value="UPF0024"/>
    <property type="match status" value="1"/>
</dbReference>
<dbReference type="InterPro" id="IPR020119">
    <property type="entry name" value="PsdUridine_synth_TruD_CS"/>
</dbReference>
<name>A0A328C7Z8_9DELT</name>
<dbReference type="Pfam" id="PF01142">
    <property type="entry name" value="TruD"/>
    <property type="match status" value="2"/>
</dbReference>
<dbReference type="Gene3D" id="3.30.2340.10">
    <property type="entry name" value="TruD, insertion domain"/>
    <property type="match status" value="1"/>
</dbReference>
<dbReference type="InterPro" id="IPR020103">
    <property type="entry name" value="PsdUridine_synth_cat_dom_sf"/>
</dbReference>
<dbReference type="InterPro" id="IPR011760">
    <property type="entry name" value="PsdUridine_synth_TruD_insert"/>
</dbReference>
<keyword evidence="2 4" id="KW-0819">tRNA processing</keyword>
<keyword evidence="7" id="KW-1185">Reference proteome</keyword>
<evidence type="ECO:0000256" key="2">
    <source>
        <dbReference type="ARBA" id="ARBA00022694"/>
    </source>
</evidence>
<comment type="similarity">
    <text evidence="1 4">Belongs to the pseudouridine synthase TruD family.</text>
</comment>
<dbReference type="InterPro" id="IPR043165">
    <property type="entry name" value="TruD_insert_sf"/>
</dbReference>
<dbReference type="HAMAP" id="MF_01082">
    <property type="entry name" value="TruD"/>
    <property type="match status" value="1"/>
</dbReference>
<dbReference type="PANTHER" id="PTHR47811">
    <property type="entry name" value="TRNA PSEUDOURIDINE SYNTHASE D"/>
    <property type="match status" value="1"/>
</dbReference>
<dbReference type="GO" id="GO:0160150">
    <property type="term" value="F:tRNA pseudouridine(13) synthase activity"/>
    <property type="evidence" value="ECO:0007669"/>
    <property type="project" value="UniProtKB-EC"/>
</dbReference>
<keyword evidence="3 4" id="KW-0413">Isomerase</keyword>
<dbReference type="InterPro" id="IPR050170">
    <property type="entry name" value="TruD_pseudoU_synthase"/>
</dbReference>
<dbReference type="Gene3D" id="3.30.2350.20">
    <property type="entry name" value="TruD, catalytic domain"/>
    <property type="match status" value="1"/>
</dbReference>
<accession>A0A328C7Z8</accession>
<evidence type="ECO:0000256" key="1">
    <source>
        <dbReference type="ARBA" id="ARBA00007953"/>
    </source>
</evidence>
<dbReference type="EC" id="5.4.99.27" evidence="4"/>
<dbReference type="Proteomes" id="UP000249169">
    <property type="component" value="Unassembled WGS sequence"/>
</dbReference>
<evidence type="ECO:0000256" key="3">
    <source>
        <dbReference type="ARBA" id="ARBA00023235"/>
    </source>
</evidence>
<proteinExistence type="inferred from homology"/>
<dbReference type="PANTHER" id="PTHR47811:SF1">
    <property type="entry name" value="TRNA PSEUDOURIDINE SYNTHASE D"/>
    <property type="match status" value="1"/>
</dbReference>
<dbReference type="GO" id="GO:0005829">
    <property type="term" value="C:cytosol"/>
    <property type="evidence" value="ECO:0007669"/>
    <property type="project" value="TreeGrafter"/>
</dbReference>
<dbReference type="PROSITE" id="PS50984">
    <property type="entry name" value="TRUD"/>
    <property type="match status" value="1"/>
</dbReference>
<evidence type="ECO:0000256" key="4">
    <source>
        <dbReference type="HAMAP-Rule" id="MF_01082"/>
    </source>
</evidence>
<sequence>MPESPADQAEVPVECLRLTRDLPGVSGTLKTVPEDFVVEEIPAYEPCGEGDHLFLWVESRDVDGRSLLRRLAAAFEVDEGEVASAGTKDRFAITRQWFSVPASALGGRAPAEVVGEIDAKVAILDARRHTNKLRTGHLRGNRFELRVRELAVLDDDQPGDVAARIEAIAARLRDQGVPNYYGEQRFGREGQNLSRGLAWLKGGRGPRGRFQRKMAVSAVQSEVFNRVLRRRLEDGSWRRALAGDVFEKLESGGRFWVTPEELAEIQERIDAGELVITGPMPGYKEGLVEGAAGQIEQAVLSELGLTCEMFRTAGKMGRGARRALTIAMPELRVTHEEEGSARVAFELPSGSYATVVMREFLGGKEDLDDAPPVV</sequence>
<dbReference type="AlphaFoldDB" id="A0A328C7Z8"/>
<dbReference type="InterPro" id="IPR042214">
    <property type="entry name" value="TruD_catalytic"/>
</dbReference>